<evidence type="ECO:0000259" key="7">
    <source>
        <dbReference type="Pfam" id="PF00155"/>
    </source>
</evidence>
<evidence type="ECO:0000256" key="4">
    <source>
        <dbReference type="ARBA" id="ARBA00022679"/>
    </source>
</evidence>
<protein>
    <recommendedName>
        <fullName evidence="6">Aminotransferase</fullName>
        <ecNumber evidence="6">2.6.1.-</ecNumber>
    </recommendedName>
</protein>
<dbReference type="CDD" id="cd00609">
    <property type="entry name" value="AAT_like"/>
    <property type="match status" value="1"/>
</dbReference>
<organism evidence="8 9">
    <name type="scientific">Candidatus Borkfalkia faecavium</name>
    <dbReference type="NCBI Taxonomy" id="2838508"/>
    <lineage>
        <taxon>Bacteria</taxon>
        <taxon>Bacillati</taxon>
        <taxon>Bacillota</taxon>
        <taxon>Clostridia</taxon>
        <taxon>Christensenellales</taxon>
        <taxon>Christensenellaceae</taxon>
        <taxon>Candidatus Borkfalkia</taxon>
    </lineage>
</organism>
<dbReference type="AlphaFoldDB" id="A0A9D1W121"/>
<sequence>MSIVTKRIAAISPSLTLAITAKAKAMKAEGKSVIGFGAGEPDFNTPQHIIDAAKDALDKGYTKYTPSSGLPALRAKIAEKLKAEQGLDYDMSQIVVSSGAKHSIFNAMFALVEEGDEVIIPAPYWLTYPEVVKVCGGKSVFVEGHKENHFKISPEDLKKAITPKTKVLVFNSPSNPTGAVYTEEEIRAIGKVVEEAGIWVISDEIYSKLIYDGVKHFSIARVSEKVKEHTVVVDGVSKTYAMTGWRIGWLAAPKEVAKAIDSFQSHATSNPTSISQYATLAALNGSEEELNKMRDIFNDRRKFMIERIHKIDGLGCIEPDGAFYIMLIVDKLYGKRYNGRKINGSMDVADMLLEKGVAVVPGIAFGDDECVRLSYAISKEDIAEGLDRIEAFVKEVF</sequence>
<dbReference type="PROSITE" id="PS00105">
    <property type="entry name" value="AA_TRANSFER_CLASS_1"/>
    <property type="match status" value="1"/>
</dbReference>
<dbReference type="PANTHER" id="PTHR46383:SF1">
    <property type="entry name" value="ASPARTATE AMINOTRANSFERASE"/>
    <property type="match status" value="1"/>
</dbReference>
<dbReference type="Proteomes" id="UP000886847">
    <property type="component" value="Unassembled WGS sequence"/>
</dbReference>
<dbReference type="GO" id="GO:0008483">
    <property type="term" value="F:transaminase activity"/>
    <property type="evidence" value="ECO:0007669"/>
    <property type="project" value="UniProtKB-KW"/>
</dbReference>
<name>A0A9D1W121_9FIRM</name>
<dbReference type="InterPro" id="IPR004839">
    <property type="entry name" value="Aminotransferase_I/II_large"/>
</dbReference>
<dbReference type="InterPro" id="IPR050596">
    <property type="entry name" value="AspAT/PAT-like"/>
</dbReference>
<dbReference type="EMBL" id="DXEW01000024">
    <property type="protein sequence ID" value="HIX50521.1"/>
    <property type="molecule type" value="Genomic_DNA"/>
</dbReference>
<evidence type="ECO:0000313" key="8">
    <source>
        <dbReference type="EMBL" id="HIX50521.1"/>
    </source>
</evidence>
<keyword evidence="4 6" id="KW-0808">Transferase</keyword>
<dbReference type="GO" id="GO:0030170">
    <property type="term" value="F:pyridoxal phosphate binding"/>
    <property type="evidence" value="ECO:0007669"/>
    <property type="project" value="InterPro"/>
</dbReference>
<dbReference type="Gene3D" id="3.40.640.10">
    <property type="entry name" value="Type I PLP-dependent aspartate aminotransferase-like (Major domain)"/>
    <property type="match status" value="1"/>
</dbReference>
<dbReference type="InterPro" id="IPR015422">
    <property type="entry name" value="PyrdxlP-dep_Trfase_small"/>
</dbReference>
<dbReference type="PANTHER" id="PTHR46383">
    <property type="entry name" value="ASPARTATE AMINOTRANSFERASE"/>
    <property type="match status" value="1"/>
</dbReference>
<evidence type="ECO:0000256" key="3">
    <source>
        <dbReference type="ARBA" id="ARBA00022576"/>
    </source>
</evidence>
<evidence type="ECO:0000256" key="2">
    <source>
        <dbReference type="ARBA" id="ARBA00007441"/>
    </source>
</evidence>
<feature type="domain" description="Aminotransferase class I/classII large" evidence="7">
    <location>
        <begin position="32"/>
        <end position="389"/>
    </location>
</feature>
<dbReference type="PRINTS" id="PR00753">
    <property type="entry name" value="ACCSYNTHASE"/>
</dbReference>
<dbReference type="InterPro" id="IPR015424">
    <property type="entry name" value="PyrdxlP-dep_Trfase"/>
</dbReference>
<dbReference type="Pfam" id="PF00155">
    <property type="entry name" value="Aminotran_1_2"/>
    <property type="match status" value="1"/>
</dbReference>
<comment type="cofactor">
    <cofactor evidence="1 6">
        <name>pyridoxal 5'-phosphate</name>
        <dbReference type="ChEBI" id="CHEBI:597326"/>
    </cofactor>
</comment>
<dbReference type="InterPro" id="IPR004838">
    <property type="entry name" value="NHTrfase_class1_PyrdxlP-BS"/>
</dbReference>
<evidence type="ECO:0000256" key="6">
    <source>
        <dbReference type="RuleBase" id="RU000481"/>
    </source>
</evidence>
<evidence type="ECO:0000256" key="1">
    <source>
        <dbReference type="ARBA" id="ARBA00001933"/>
    </source>
</evidence>
<dbReference type="InterPro" id="IPR015421">
    <property type="entry name" value="PyrdxlP-dep_Trfase_major"/>
</dbReference>
<reference evidence="8" key="2">
    <citation type="submission" date="2021-04" db="EMBL/GenBank/DDBJ databases">
        <authorList>
            <person name="Gilroy R."/>
        </authorList>
    </citation>
    <scope>NUCLEOTIDE SEQUENCE</scope>
    <source>
        <strain evidence="8">2189</strain>
    </source>
</reference>
<gene>
    <name evidence="8" type="ORF">H9851_04500</name>
</gene>
<evidence type="ECO:0000313" key="9">
    <source>
        <dbReference type="Proteomes" id="UP000886847"/>
    </source>
</evidence>
<dbReference type="GO" id="GO:0006520">
    <property type="term" value="P:amino acid metabolic process"/>
    <property type="evidence" value="ECO:0007669"/>
    <property type="project" value="InterPro"/>
</dbReference>
<evidence type="ECO:0000256" key="5">
    <source>
        <dbReference type="ARBA" id="ARBA00022898"/>
    </source>
</evidence>
<dbReference type="FunFam" id="3.40.640.10:FF:000033">
    <property type="entry name" value="Aspartate aminotransferase"/>
    <property type="match status" value="1"/>
</dbReference>
<dbReference type="SUPFAM" id="SSF53383">
    <property type="entry name" value="PLP-dependent transferases"/>
    <property type="match status" value="1"/>
</dbReference>
<proteinExistence type="inferred from homology"/>
<keyword evidence="5" id="KW-0663">Pyridoxal phosphate</keyword>
<dbReference type="EC" id="2.6.1.-" evidence="6"/>
<reference evidence="8" key="1">
    <citation type="journal article" date="2021" name="PeerJ">
        <title>Extensive microbial diversity within the chicken gut microbiome revealed by metagenomics and culture.</title>
        <authorList>
            <person name="Gilroy R."/>
            <person name="Ravi A."/>
            <person name="Getino M."/>
            <person name="Pursley I."/>
            <person name="Horton D.L."/>
            <person name="Alikhan N.F."/>
            <person name="Baker D."/>
            <person name="Gharbi K."/>
            <person name="Hall N."/>
            <person name="Watson M."/>
            <person name="Adriaenssens E.M."/>
            <person name="Foster-Nyarko E."/>
            <person name="Jarju S."/>
            <person name="Secka A."/>
            <person name="Antonio M."/>
            <person name="Oren A."/>
            <person name="Chaudhuri R.R."/>
            <person name="La Ragione R."/>
            <person name="Hildebrand F."/>
            <person name="Pallen M.J."/>
        </authorList>
    </citation>
    <scope>NUCLEOTIDE SEQUENCE</scope>
    <source>
        <strain evidence="8">2189</strain>
    </source>
</reference>
<comment type="caution">
    <text evidence="8">The sequence shown here is derived from an EMBL/GenBank/DDBJ whole genome shotgun (WGS) entry which is preliminary data.</text>
</comment>
<comment type="similarity">
    <text evidence="2 6">Belongs to the class-I pyridoxal-phosphate-dependent aminotransferase family.</text>
</comment>
<keyword evidence="3 6" id="KW-0032">Aminotransferase</keyword>
<dbReference type="Gene3D" id="3.90.1150.10">
    <property type="entry name" value="Aspartate Aminotransferase, domain 1"/>
    <property type="match status" value="1"/>
</dbReference>
<accession>A0A9D1W121</accession>